<evidence type="ECO:0000313" key="8">
    <source>
        <dbReference type="Proteomes" id="UP000261540"/>
    </source>
</evidence>
<dbReference type="PANTHER" id="PTHR14491">
    <property type="entry name" value="SOSONDOWAH, ISOFORM G"/>
    <property type="match status" value="1"/>
</dbReference>
<evidence type="ECO:0000313" key="7">
    <source>
        <dbReference type="Ensembl" id="ENSPKIP00000029456.1"/>
    </source>
</evidence>
<organism evidence="7 8">
    <name type="scientific">Paramormyrops kingsleyae</name>
    <dbReference type="NCBI Taxonomy" id="1676925"/>
    <lineage>
        <taxon>Eukaryota</taxon>
        <taxon>Metazoa</taxon>
        <taxon>Chordata</taxon>
        <taxon>Craniata</taxon>
        <taxon>Vertebrata</taxon>
        <taxon>Euteleostomi</taxon>
        <taxon>Actinopterygii</taxon>
        <taxon>Neopterygii</taxon>
        <taxon>Teleostei</taxon>
        <taxon>Osteoglossocephala</taxon>
        <taxon>Osteoglossomorpha</taxon>
        <taxon>Osteoglossiformes</taxon>
        <taxon>Mormyridae</taxon>
        <taxon>Paramormyrops</taxon>
    </lineage>
</organism>
<keyword evidence="8" id="KW-1185">Reference proteome</keyword>
<reference evidence="7" key="1">
    <citation type="submission" date="2025-08" db="UniProtKB">
        <authorList>
            <consortium name="Ensembl"/>
        </authorList>
    </citation>
    <scope>IDENTIFICATION</scope>
</reference>
<reference evidence="7" key="2">
    <citation type="submission" date="2025-09" db="UniProtKB">
        <authorList>
            <consortium name="Ensembl"/>
        </authorList>
    </citation>
    <scope>IDENTIFICATION</scope>
</reference>
<evidence type="ECO:0000256" key="2">
    <source>
        <dbReference type="ARBA" id="ARBA00023043"/>
    </source>
</evidence>
<evidence type="ECO:0000256" key="4">
    <source>
        <dbReference type="PROSITE-ProRule" id="PRU00023"/>
    </source>
</evidence>
<dbReference type="InterPro" id="IPR002110">
    <property type="entry name" value="Ankyrin_rpt"/>
</dbReference>
<evidence type="ECO:0000256" key="5">
    <source>
        <dbReference type="SAM" id="MobiDB-lite"/>
    </source>
</evidence>
<dbReference type="PANTHER" id="PTHR14491:SF4">
    <property type="entry name" value="ANKYRIN REPEAT DOMAIN-CONTAINING PROTEIN SOWAHC"/>
    <property type="match status" value="1"/>
</dbReference>
<feature type="region of interest" description="Disordered" evidence="5">
    <location>
        <begin position="215"/>
        <end position="241"/>
    </location>
</feature>
<evidence type="ECO:0000256" key="1">
    <source>
        <dbReference type="ARBA" id="ARBA00022737"/>
    </source>
</evidence>
<name>A0A3B3SHF5_9TELE</name>
<feature type="region of interest" description="Disordered" evidence="5">
    <location>
        <begin position="302"/>
        <end position="323"/>
    </location>
</feature>
<feature type="region of interest" description="Disordered" evidence="5">
    <location>
        <begin position="263"/>
        <end position="286"/>
    </location>
</feature>
<dbReference type="Proteomes" id="UP000261540">
    <property type="component" value="Unplaced"/>
</dbReference>
<feature type="compositionally biased region" description="Polar residues" evidence="5">
    <location>
        <begin position="144"/>
        <end position="153"/>
    </location>
</feature>
<comment type="similarity">
    <text evidence="3">Belongs to the SOWAH family.</text>
</comment>
<feature type="domain" description="SOWAHA-C winged helix-turn-helix" evidence="6">
    <location>
        <begin position="4"/>
        <end position="86"/>
    </location>
</feature>
<evidence type="ECO:0000256" key="3">
    <source>
        <dbReference type="ARBA" id="ARBA00038122"/>
    </source>
</evidence>
<dbReference type="PROSITE" id="PS50088">
    <property type="entry name" value="ANK_REPEAT"/>
    <property type="match status" value="1"/>
</dbReference>
<dbReference type="PROSITE" id="PS50297">
    <property type="entry name" value="ANK_REP_REGION"/>
    <property type="match status" value="1"/>
</dbReference>
<dbReference type="Ensembl" id="ENSPKIT00000010253.1">
    <property type="protein sequence ID" value="ENSPKIP00000029456.1"/>
    <property type="gene ID" value="ENSPKIG00000010696.1"/>
</dbReference>
<dbReference type="Pfam" id="PF12796">
    <property type="entry name" value="Ank_2"/>
    <property type="match status" value="1"/>
</dbReference>
<protein>
    <submittedName>
        <fullName evidence="7">Sosondowah ankyrin repeat domain family Cb</fullName>
    </submittedName>
</protein>
<keyword evidence="1" id="KW-0677">Repeat</keyword>
<feature type="compositionally biased region" description="Polar residues" evidence="5">
    <location>
        <begin position="88"/>
        <end position="109"/>
    </location>
</feature>
<sequence>MATQCTQESVLQFLIERGGRVKNVELIDRFKSVFPSDPAQRALAKEAFKAYVDNVAFVKAESGAKYVCLRKKYAASVKRTAEGADGQRNGNDGSQSTGFHQPNPTSSSAVPEMPNGTKCGADSGNGQSIKETPMASIDSPGSVDETSPSKSTAHVIQWVSSPEENGLMKSVSEVNRDTVGARPGESLHGSEHFTSDIHVTVSDSPALSMDTNMKGLKLDTSSSSSSSSDSGTLSNIPACESEDNASKGGALCMDGPPTDALCVPEGGQGENKECKGVPPPQSMSKWQATREFQQNQLLKDTLGDGADERVPDSADDGNTPKTSRRTFIELMMSSSPQVRRSLALRNSGNLPVRHRDAFSVRSDSDSASIDEDSGSAMLDPLEHQWMMCASDGQWDSLSRLLTCEPTLVVKKDFVTGFTCLHWAAKQGKQELLALLVNFAKQHDIPVNINARSSAGYTPLHLAAMHNHIEVVKLLVGAYDANVEARDYSGRKAAHYLGSCVSDDVRDIIGACADSDCESPETVAGRWRFSKVLQTNFKLLNHPEEDTCDSGGFVKPKPLIRKPSVGKMKPRLHKIKYKTQIVHSTSFRESEEGDNESTSPLKSRPKSNLFG</sequence>
<keyword evidence="2 4" id="KW-0040">ANK repeat</keyword>
<dbReference type="SUPFAM" id="SSF48403">
    <property type="entry name" value="Ankyrin repeat"/>
    <property type="match status" value="1"/>
</dbReference>
<dbReference type="OrthoDB" id="60433at2759"/>
<dbReference type="AlphaFoldDB" id="A0A3B3SHF5"/>
<feature type="compositionally biased region" description="Low complexity" evidence="5">
    <location>
        <begin position="215"/>
        <end position="234"/>
    </location>
</feature>
<accession>A0A3B3SHF5</accession>
<dbReference type="Gene3D" id="1.25.40.20">
    <property type="entry name" value="Ankyrin repeat-containing domain"/>
    <property type="match status" value="1"/>
</dbReference>
<proteinExistence type="inferred from homology"/>
<dbReference type="GeneTree" id="ENSGT00950000183003"/>
<dbReference type="Pfam" id="PF25877">
    <property type="entry name" value="WHD_SOWAH"/>
    <property type="match status" value="1"/>
</dbReference>
<dbReference type="SMART" id="SM00248">
    <property type="entry name" value="ANK"/>
    <property type="match status" value="2"/>
</dbReference>
<dbReference type="InterPro" id="IPR058889">
    <property type="entry name" value="WHD_SOWAHA-C"/>
</dbReference>
<dbReference type="InterPro" id="IPR036770">
    <property type="entry name" value="Ankyrin_rpt-contain_sf"/>
</dbReference>
<dbReference type="STRING" id="1676925.ENSPKIP00000029456"/>
<feature type="region of interest" description="Disordered" evidence="5">
    <location>
        <begin position="582"/>
        <end position="610"/>
    </location>
</feature>
<feature type="repeat" description="ANK" evidence="4">
    <location>
        <begin position="454"/>
        <end position="475"/>
    </location>
</feature>
<evidence type="ECO:0000259" key="6">
    <source>
        <dbReference type="Pfam" id="PF25877"/>
    </source>
</evidence>
<feature type="region of interest" description="Disordered" evidence="5">
    <location>
        <begin position="79"/>
        <end position="153"/>
    </location>
</feature>